<protein>
    <submittedName>
        <fullName evidence="2">Uncharacterized protein</fullName>
    </submittedName>
</protein>
<feature type="region of interest" description="Disordered" evidence="1">
    <location>
        <begin position="1"/>
        <end position="37"/>
    </location>
</feature>
<feature type="non-terminal residue" evidence="2">
    <location>
        <position position="1"/>
    </location>
</feature>
<dbReference type="EMBL" id="LAZR01037521">
    <property type="protein sequence ID" value="KKL21987.1"/>
    <property type="molecule type" value="Genomic_DNA"/>
</dbReference>
<organism evidence="2">
    <name type="scientific">marine sediment metagenome</name>
    <dbReference type="NCBI Taxonomy" id="412755"/>
    <lineage>
        <taxon>unclassified sequences</taxon>
        <taxon>metagenomes</taxon>
        <taxon>ecological metagenomes</taxon>
    </lineage>
</organism>
<feature type="compositionally biased region" description="Basic and acidic residues" evidence="1">
    <location>
        <begin position="1"/>
        <end position="24"/>
    </location>
</feature>
<name>A0A0F9C6R0_9ZZZZ</name>
<feature type="region of interest" description="Disordered" evidence="1">
    <location>
        <begin position="146"/>
        <end position="176"/>
    </location>
</feature>
<evidence type="ECO:0000256" key="1">
    <source>
        <dbReference type="SAM" id="MobiDB-lite"/>
    </source>
</evidence>
<evidence type="ECO:0000313" key="2">
    <source>
        <dbReference type="EMBL" id="KKL21987.1"/>
    </source>
</evidence>
<accession>A0A0F9C6R0</accession>
<reference evidence="2" key="1">
    <citation type="journal article" date="2015" name="Nature">
        <title>Complex archaea that bridge the gap between prokaryotes and eukaryotes.</title>
        <authorList>
            <person name="Spang A."/>
            <person name="Saw J.H."/>
            <person name="Jorgensen S.L."/>
            <person name="Zaremba-Niedzwiedzka K."/>
            <person name="Martijn J."/>
            <person name="Lind A.E."/>
            <person name="van Eijk R."/>
            <person name="Schleper C."/>
            <person name="Guy L."/>
            <person name="Ettema T.J."/>
        </authorList>
    </citation>
    <scope>NUCLEOTIDE SEQUENCE</scope>
</reference>
<sequence>QIDQALRADEAAERKAARERKVPGRDVPFPPKVAAQRMREIAARRTEKPPDPKVKIRAQEAKDRSMARARENYSKRIKELENTWRSIEDPPEEGGKRTWINVKTQKEISNDEYLAKRREVEDELISGQEQADLSYLEKIETAGFEPGLPVDYRAQARARRGKKETTREEDPLGLFD</sequence>
<gene>
    <name evidence="2" type="ORF">LCGC14_2439930</name>
</gene>
<proteinExistence type="predicted"/>
<comment type="caution">
    <text evidence="2">The sequence shown here is derived from an EMBL/GenBank/DDBJ whole genome shotgun (WGS) entry which is preliminary data.</text>
</comment>
<dbReference type="AlphaFoldDB" id="A0A0F9C6R0"/>